<comment type="caution">
    <text evidence="1">The sequence shown here is derived from an EMBL/GenBank/DDBJ whole genome shotgun (WGS) entry which is preliminary data.</text>
</comment>
<sequence length="371" mass="41226">MPTKPSYRQAAATIPLLAALLILISAGCSVNEGRITKTGDIPAGYADTTYYIDDNDEPQLAITYRDASLFREGLAVVNNDGNYGYIDDDGEMTLPDIYKSATIFRNGKAWAVRSGSAPGVINRKGETKFTLGQAIEAEIFYEGLARFTAKESGDIRYGFVTDEGETTVPAIYYGATRFSNGLASVEDMNGKWGYINTKGEAVIPATFDAAGTFDKEGYAIVRTDNKYGIIDKNGKYILQPVFEWLEKDGQHYIATREGKYGWSDRKGEWIIEPQYRNALRFFDAELAPVQLSGGRWGYINKKGKIKIKEQFDEAYPFVGNKALVKVGPYYGFINGDGKYVINPGYTWISPDYISNAVNGEPYYTKVQTDLK</sequence>
<name>A0A9D9E4I6_9BACT</name>
<organism evidence="1 2">
    <name type="scientific">Candidatus Caccoplasma merdipullorum</name>
    <dbReference type="NCBI Taxonomy" id="2840718"/>
    <lineage>
        <taxon>Bacteria</taxon>
        <taxon>Pseudomonadati</taxon>
        <taxon>Bacteroidota</taxon>
        <taxon>Bacteroidia</taxon>
        <taxon>Bacteroidales</taxon>
        <taxon>Bacteroidaceae</taxon>
        <taxon>Bacteroidaceae incertae sedis</taxon>
        <taxon>Candidatus Caccoplasma</taxon>
    </lineage>
</organism>
<dbReference type="PANTHER" id="PTHR37841:SF1">
    <property type="entry name" value="DUF3298 DOMAIN-CONTAINING PROTEIN"/>
    <property type="match status" value="1"/>
</dbReference>
<gene>
    <name evidence="1" type="ORF">IAC54_05535</name>
</gene>
<dbReference type="Proteomes" id="UP000823636">
    <property type="component" value="Unassembled WGS sequence"/>
</dbReference>
<dbReference type="InterPro" id="IPR032774">
    <property type="entry name" value="WG_beta_rep"/>
</dbReference>
<reference evidence="1" key="2">
    <citation type="journal article" date="2021" name="PeerJ">
        <title>Extensive microbial diversity within the chicken gut microbiome revealed by metagenomics and culture.</title>
        <authorList>
            <person name="Gilroy R."/>
            <person name="Ravi A."/>
            <person name="Getino M."/>
            <person name="Pursley I."/>
            <person name="Horton D.L."/>
            <person name="Alikhan N.F."/>
            <person name="Baker D."/>
            <person name="Gharbi K."/>
            <person name="Hall N."/>
            <person name="Watson M."/>
            <person name="Adriaenssens E.M."/>
            <person name="Foster-Nyarko E."/>
            <person name="Jarju S."/>
            <person name="Secka A."/>
            <person name="Antonio M."/>
            <person name="Oren A."/>
            <person name="Chaudhuri R.R."/>
            <person name="La Ragione R."/>
            <person name="Hildebrand F."/>
            <person name="Pallen M.J."/>
        </authorList>
    </citation>
    <scope>NUCLEOTIDE SEQUENCE</scope>
    <source>
        <strain evidence="1">G3-4614</strain>
    </source>
</reference>
<proteinExistence type="predicted"/>
<accession>A0A9D9E4I6</accession>
<dbReference type="SUPFAM" id="SSF69360">
    <property type="entry name" value="Cell wall binding repeat"/>
    <property type="match status" value="2"/>
</dbReference>
<dbReference type="PANTHER" id="PTHR37841">
    <property type="entry name" value="GLR2918 PROTEIN"/>
    <property type="match status" value="1"/>
</dbReference>
<dbReference type="EMBL" id="JADIMW010000061">
    <property type="protein sequence ID" value="MBO8438345.1"/>
    <property type="molecule type" value="Genomic_DNA"/>
</dbReference>
<protein>
    <submittedName>
        <fullName evidence="1">WG repeat-containing protein</fullName>
    </submittedName>
</protein>
<dbReference type="PROSITE" id="PS51257">
    <property type="entry name" value="PROKAR_LIPOPROTEIN"/>
    <property type="match status" value="1"/>
</dbReference>
<evidence type="ECO:0000313" key="1">
    <source>
        <dbReference type="EMBL" id="MBO8438345.1"/>
    </source>
</evidence>
<dbReference type="Pfam" id="PF14903">
    <property type="entry name" value="WG_beta_rep"/>
    <property type="match status" value="5"/>
</dbReference>
<evidence type="ECO:0000313" key="2">
    <source>
        <dbReference type="Proteomes" id="UP000823636"/>
    </source>
</evidence>
<dbReference type="AlphaFoldDB" id="A0A9D9E4I6"/>
<reference evidence="1" key="1">
    <citation type="submission" date="2020-10" db="EMBL/GenBank/DDBJ databases">
        <authorList>
            <person name="Gilroy R."/>
        </authorList>
    </citation>
    <scope>NUCLEOTIDE SEQUENCE</scope>
    <source>
        <strain evidence="1">G3-4614</strain>
    </source>
</reference>